<dbReference type="NCBIfam" id="TIGR04025">
    <property type="entry name" value="PPOX_FMN_DR2398"/>
    <property type="match status" value="1"/>
</dbReference>
<protein>
    <submittedName>
        <fullName evidence="2">Pyridoxamine 5'-phosphate oxidase family protein</fullName>
    </submittedName>
</protein>
<dbReference type="PANTHER" id="PTHR42815:SF2">
    <property type="entry name" value="FAD-BINDING, PUTATIVE (AFU_ORTHOLOGUE AFUA_6G07600)-RELATED"/>
    <property type="match status" value="1"/>
</dbReference>
<dbReference type="InterPro" id="IPR011576">
    <property type="entry name" value="Pyridox_Oxase_N"/>
</dbReference>
<comment type="caution">
    <text evidence="2">The sequence shown here is derived from an EMBL/GenBank/DDBJ whole genome shotgun (WGS) entry which is preliminary data.</text>
</comment>
<evidence type="ECO:0000313" key="2">
    <source>
        <dbReference type="EMBL" id="MXQ08533.1"/>
    </source>
</evidence>
<dbReference type="Proteomes" id="UP000480350">
    <property type="component" value="Unassembled WGS sequence"/>
</dbReference>
<name>A0A7C9MB65_9RHOB</name>
<dbReference type="SUPFAM" id="SSF50475">
    <property type="entry name" value="FMN-binding split barrel"/>
    <property type="match status" value="1"/>
</dbReference>
<evidence type="ECO:0000259" key="1">
    <source>
        <dbReference type="Pfam" id="PF01243"/>
    </source>
</evidence>
<dbReference type="Pfam" id="PF01243">
    <property type="entry name" value="PNPOx_N"/>
    <property type="match status" value="1"/>
</dbReference>
<dbReference type="EMBL" id="WUPT01000002">
    <property type="protein sequence ID" value="MXQ08533.1"/>
    <property type="molecule type" value="Genomic_DNA"/>
</dbReference>
<evidence type="ECO:0000313" key="3">
    <source>
        <dbReference type="Proteomes" id="UP000480350"/>
    </source>
</evidence>
<organism evidence="2 3">
    <name type="scientific">Kangsaoukella pontilimi</name>
    <dbReference type="NCBI Taxonomy" id="2691042"/>
    <lineage>
        <taxon>Bacteria</taxon>
        <taxon>Pseudomonadati</taxon>
        <taxon>Pseudomonadota</taxon>
        <taxon>Alphaproteobacteria</taxon>
        <taxon>Rhodobacterales</taxon>
        <taxon>Paracoccaceae</taxon>
        <taxon>Kangsaoukella</taxon>
    </lineage>
</organism>
<reference evidence="2 3" key="1">
    <citation type="submission" date="2019-12" db="EMBL/GenBank/DDBJ databases">
        <authorList>
            <person name="Lee S.D."/>
        </authorList>
    </citation>
    <scope>NUCLEOTIDE SEQUENCE [LARGE SCALE GENOMIC DNA]</scope>
    <source>
        <strain evidence="2 3">GH1-50</strain>
    </source>
</reference>
<reference evidence="2 3" key="2">
    <citation type="submission" date="2020-03" db="EMBL/GenBank/DDBJ databases">
        <title>Kangsaoukella pontilimi gen. nov., sp. nov., a new member of the family Rhodobacteraceae isolated from a tidal mudflat.</title>
        <authorList>
            <person name="Kim I.S."/>
        </authorList>
    </citation>
    <scope>NUCLEOTIDE SEQUENCE [LARGE SCALE GENOMIC DNA]</scope>
    <source>
        <strain evidence="2 3">GH1-50</strain>
    </source>
</reference>
<accession>A0A7C9MB65</accession>
<feature type="domain" description="Pyridoxamine 5'-phosphate oxidase N-terminal" evidence="1">
    <location>
        <begin position="29"/>
        <end position="149"/>
    </location>
</feature>
<sequence length="201" mass="22323">MTPIDDIETLERLYDAASPNSLDKVATELTPAYRRWIEASRFVVLTTVGPEGTDASPRGDDGPVVAVADRRTLLLPDWRGNNRLDSLRNIVRDGRVSLMFMVPGSSNVVRVNGRAVLTADDGMTARFDRDGQRPKTVAVVSIEEMYFQCAKAVIRSALWSRGDESGGVPTAGDFIREFKQGFDADAYDREYPEYAKSILWS</sequence>
<dbReference type="AlphaFoldDB" id="A0A7C9MB65"/>
<dbReference type="PANTHER" id="PTHR42815">
    <property type="entry name" value="FAD-BINDING, PUTATIVE (AFU_ORTHOLOGUE AFUA_6G07600)-RELATED"/>
    <property type="match status" value="1"/>
</dbReference>
<gene>
    <name evidence="2" type="ORF">GQ651_11815</name>
</gene>
<keyword evidence="3" id="KW-1185">Reference proteome</keyword>
<dbReference type="InterPro" id="IPR012349">
    <property type="entry name" value="Split_barrel_FMN-bd"/>
</dbReference>
<dbReference type="RefSeq" id="WP_160764449.1">
    <property type="nucleotide sequence ID" value="NZ_WUPT01000002.1"/>
</dbReference>
<proteinExistence type="predicted"/>
<dbReference type="InterPro" id="IPR024029">
    <property type="entry name" value="Pyridox_Oxase_FMN-dep"/>
</dbReference>
<dbReference type="Gene3D" id="2.30.110.10">
    <property type="entry name" value="Electron Transport, Fmn-binding Protein, Chain A"/>
    <property type="match status" value="1"/>
</dbReference>